<reference evidence="3" key="2">
    <citation type="journal article" date="2018" name="BMC Genomics">
        <title>Whole genome sequencing and function prediction of 133 gut anaerobes isolated from chicken caecum in pure cultures.</title>
        <authorList>
            <person name="Medvecky M."/>
            <person name="Cejkova D."/>
            <person name="Polansky O."/>
            <person name="Karasova D."/>
            <person name="Kubasova T."/>
            <person name="Cizek A."/>
            <person name="Rychlik I."/>
        </authorList>
    </citation>
    <scope>NUCLEOTIDE SEQUENCE</scope>
    <source>
        <strain evidence="3">An178</strain>
    </source>
</reference>
<organism evidence="3 4">
    <name type="scientific">Faecalitalea cylindroides</name>
    <dbReference type="NCBI Taxonomy" id="39483"/>
    <lineage>
        <taxon>Bacteria</taxon>
        <taxon>Bacillati</taxon>
        <taxon>Bacillota</taxon>
        <taxon>Erysipelotrichia</taxon>
        <taxon>Erysipelotrichales</taxon>
        <taxon>Erysipelotrichaceae</taxon>
        <taxon>Faecalitalea</taxon>
    </lineage>
</organism>
<dbReference type="PANTHER" id="PTHR43830:SF3">
    <property type="entry name" value="PROTEIN PSP1"/>
    <property type="match status" value="1"/>
</dbReference>
<dbReference type="GeneID" id="79877477"/>
<comment type="caution">
    <text evidence="3">The sequence shown here is derived from an EMBL/GenBank/DDBJ whole genome shotgun (WGS) entry which is preliminary data.</text>
</comment>
<evidence type="ECO:0000259" key="1">
    <source>
        <dbReference type="PROSITE" id="PS51411"/>
    </source>
</evidence>
<reference evidence="4" key="1">
    <citation type="submission" date="2017-04" db="EMBL/GenBank/DDBJ databases">
        <title>Function of individual gut microbiota members based on whole genome sequencing of pure cultures obtained from chicken caecum.</title>
        <authorList>
            <person name="Medvecky M."/>
            <person name="Cejkova D."/>
            <person name="Polansky O."/>
            <person name="Karasova D."/>
            <person name="Kubasova T."/>
            <person name="Cizek A."/>
            <person name="Rychlik I."/>
        </authorList>
    </citation>
    <scope>NUCLEOTIDE SEQUENCE [LARGE SCALE GENOMIC DNA]</scope>
    <source>
        <strain evidence="4">An178</strain>
    </source>
</reference>
<dbReference type="GO" id="GO:0005737">
    <property type="term" value="C:cytoplasm"/>
    <property type="evidence" value="ECO:0007669"/>
    <property type="project" value="TreeGrafter"/>
</dbReference>
<gene>
    <name evidence="2" type="primary">ricT</name>
    <name evidence="3" type="ORF">B5F14_02145</name>
    <name evidence="2" type="ORF">POG00_08365</name>
</gene>
<dbReference type="Proteomes" id="UP000195447">
    <property type="component" value="Unassembled WGS sequence"/>
</dbReference>
<evidence type="ECO:0000313" key="2">
    <source>
        <dbReference type="EMBL" id="MDC0828726.1"/>
    </source>
</evidence>
<name>A0A1Y3VNH3_9FIRM</name>
<dbReference type="AlphaFoldDB" id="A0A1Y3VNH3"/>
<dbReference type="NCBIfam" id="NF041131">
    <property type="entry name" value="RicT_YaaT_fam"/>
    <property type="match status" value="1"/>
</dbReference>
<dbReference type="RefSeq" id="WP_035403119.1">
    <property type="nucleotide sequence ID" value="NZ_CABKSV010000092.1"/>
</dbReference>
<proteinExistence type="predicted"/>
<sequence>MNQEERKVSYKYIVYIQFDESKKAYTFGSNIKYDLNDQVVVETIRGKELGKVCAPVIDFDAKKIKGDCKPVLRLATKYDLIQKEENTKKAQEALKICHKCIEALDLDMHLISGEYTLDRSKVIFTYVSDDRVDFRQLLKDLASQLHCRIELRQVGPRNKAKMVGGLGNCGMETCCSRFLNDFDTVSINMAKNQLLALNIQKLSGQCGKLMCCLRYENDEYTRLRKDLPKLNSMITFEDSKYRITSMNVLQKQAKLENKEEVRFVSFEELWPDKDFSDEDY</sequence>
<evidence type="ECO:0000313" key="3">
    <source>
        <dbReference type="EMBL" id="OUP61412.1"/>
    </source>
</evidence>
<dbReference type="InterPro" id="IPR047767">
    <property type="entry name" value="PSP1-like"/>
</dbReference>
<feature type="domain" description="PSP1 C-terminal" evidence="1">
    <location>
        <begin position="69"/>
        <end position="154"/>
    </location>
</feature>
<dbReference type="PANTHER" id="PTHR43830">
    <property type="entry name" value="PROTEIN PSP1"/>
    <property type="match status" value="1"/>
</dbReference>
<dbReference type="PROSITE" id="PS51411">
    <property type="entry name" value="PSP1_C"/>
    <property type="match status" value="1"/>
</dbReference>
<dbReference type="EMBL" id="NFKM01000003">
    <property type="protein sequence ID" value="OUP61412.1"/>
    <property type="molecule type" value="Genomic_DNA"/>
</dbReference>
<dbReference type="EMBL" id="JAQNCK010000023">
    <property type="protein sequence ID" value="MDC0828726.1"/>
    <property type="molecule type" value="Genomic_DNA"/>
</dbReference>
<dbReference type="InterPro" id="IPR007557">
    <property type="entry name" value="PSP1_C"/>
</dbReference>
<reference evidence="2" key="3">
    <citation type="submission" date="2023-01" db="EMBL/GenBank/DDBJ databases">
        <title>Human gut microbiome strain richness.</title>
        <authorList>
            <person name="Chen-Liaw A."/>
        </authorList>
    </citation>
    <scope>NUCLEOTIDE SEQUENCE</scope>
    <source>
        <strain evidence="2">D55st1_G4_D55t1_190419</strain>
    </source>
</reference>
<dbReference type="Proteomes" id="UP001220658">
    <property type="component" value="Unassembled WGS sequence"/>
</dbReference>
<accession>A0A1Y3VNH3</accession>
<dbReference type="Pfam" id="PF04468">
    <property type="entry name" value="PSP1"/>
    <property type="match status" value="1"/>
</dbReference>
<keyword evidence="4" id="KW-1185">Reference proteome</keyword>
<protein>
    <submittedName>
        <fullName evidence="2">Regulatory iron-sulfur-containing complex subunit RicT</fullName>
    </submittedName>
    <submittedName>
        <fullName evidence="3">Stage 0 sporulation protein</fullName>
    </submittedName>
</protein>
<evidence type="ECO:0000313" key="4">
    <source>
        <dbReference type="Proteomes" id="UP000195447"/>
    </source>
</evidence>